<accession>A0A172WZA8</accession>
<dbReference type="Proteomes" id="UP000203996">
    <property type="component" value="Segment"/>
</dbReference>
<evidence type="ECO:0000256" key="1">
    <source>
        <dbReference type="SAM" id="Phobius"/>
    </source>
</evidence>
<gene>
    <name evidence="2" type="ORF">CapoNPV_038</name>
</gene>
<organism evidence="2 3">
    <name type="scientific">Catopsilia pomona nucleopolyhedrovirus</name>
    <dbReference type="NCBI Taxonomy" id="1850906"/>
    <lineage>
        <taxon>Viruses</taxon>
        <taxon>Viruses incertae sedis</taxon>
        <taxon>Naldaviricetes</taxon>
        <taxon>Lefavirales</taxon>
        <taxon>Baculoviridae</taxon>
        <taxon>Alphabaculovirus</taxon>
        <taxon>Alphabaculovirus capomonae</taxon>
    </lineage>
</organism>
<dbReference type="RefSeq" id="YP_009255295.1">
    <property type="nucleotide sequence ID" value="NC_030240.1"/>
</dbReference>
<reference evidence="2 3" key="1">
    <citation type="journal article" date="2016" name="PLoS ONE">
        <title>Genome Sequencing and Analysis of Catopsilia pomona nucleopolyhedrovirus: A Distinct Species in Group I Alphabaculovirus.</title>
        <authorList>
            <person name="Wang J."/>
            <person name="Zhu Z."/>
            <person name="Zhang L."/>
            <person name="Hou D."/>
            <person name="Wang M."/>
            <person name="Arif B."/>
            <person name="Kou Z."/>
            <person name="Wang H."/>
            <person name="Deng F."/>
            <person name="Hu Z."/>
        </authorList>
    </citation>
    <scope>NUCLEOTIDE SEQUENCE [LARGE SCALE GENOMIC DNA]</scope>
    <source>
        <strain evidence="2">416</strain>
    </source>
</reference>
<evidence type="ECO:0000313" key="2">
    <source>
        <dbReference type="EMBL" id="ANF29686.1"/>
    </source>
</evidence>
<evidence type="ECO:0000313" key="3">
    <source>
        <dbReference type="Proteomes" id="UP000203996"/>
    </source>
</evidence>
<dbReference type="EMBL" id="KU565883">
    <property type="protein sequence ID" value="ANF29686.1"/>
    <property type="molecule type" value="Genomic_DNA"/>
</dbReference>
<keyword evidence="1" id="KW-0812">Transmembrane</keyword>
<name>A0A172WZA8_9ABAC</name>
<keyword evidence="1" id="KW-1133">Transmembrane helix</keyword>
<keyword evidence="3" id="KW-1185">Reference proteome</keyword>
<keyword evidence="1" id="KW-0472">Membrane</keyword>
<dbReference type="GeneID" id="27924262"/>
<dbReference type="OrthoDB" id="25768at10239"/>
<sequence>MISMSDMKYFLSATFLIIIFMYTVYFCILIVINNNRVRQNLFYHYNYVPDTLLNTVNVHKLK</sequence>
<dbReference type="Pfam" id="PF07280">
    <property type="entry name" value="Ac110_PIF"/>
    <property type="match status" value="1"/>
</dbReference>
<protein>
    <submittedName>
        <fullName evidence="2">ORF_38</fullName>
    </submittedName>
</protein>
<feature type="transmembrane region" description="Helical" evidence="1">
    <location>
        <begin position="12"/>
        <end position="32"/>
    </location>
</feature>
<proteinExistence type="predicted"/>
<dbReference type="KEGG" id="vg:27924262"/>
<dbReference type="InterPro" id="IPR009903">
    <property type="entry name" value="AcMNPV_AC110"/>
</dbReference>